<keyword evidence="5 13" id="KW-0227">DNA damage</keyword>
<keyword evidence="8 13" id="KW-0267">Excision nuclease</keyword>
<name>A0ABC8CJJ7_CORST</name>
<dbReference type="PROSITE" id="PS51194">
    <property type="entry name" value="HELICASE_CTER"/>
    <property type="match status" value="1"/>
</dbReference>
<dbReference type="InterPro" id="IPR004807">
    <property type="entry name" value="UvrB"/>
</dbReference>
<dbReference type="GO" id="GO:0005737">
    <property type="term" value="C:cytoplasm"/>
    <property type="evidence" value="ECO:0007669"/>
    <property type="project" value="UniProtKB-SubCell"/>
</dbReference>
<keyword evidence="15" id="KW-0175">Coiled coil</keyword>
<evidence type="ECO:0000256" key="11">
    <source>
        <dbReference type="ARBA" id="ARBA00026033"/>
    </source>
</evidence>
<dbReference type="Gene3D" id="6.10.140.240">
    <property type="match status" value="1"/>
</dbReference>
<comment type="subunit">
    <text evidence="11 13 14">Forms a heterotetramer with UvrA during the search for lesions. Interacts with UvrC in an incision complex.</text>
</comment>
<dbReference type="InterPro" id="IPR006935">
    <property type="entry name" value="Helicase/UvrB_N"/>
</dbReference>
<evidence type="ECO:0000256" key="2">
    <source>
        <dbReference type="ARBA" id="ARBA00008533"/>
    </source>
</evidence>
<dbReference type="InterPro" id="IPR001650">
    <property type="entry name" value="Helicase_C-like"/>
</dbReference>
<dbReference type="Pfam" id="PF12344">
    <property type="entry name" value="UvrB"/>
    <property type="match status" value="1"/>
</dbReference>
<dbReference type="CDD" id="cd17916">
    <property type="entry name" value="DEXHc_UvrB"/>
    <property type="match status" value="1"/>
</dbReference>
<dbReference type="InterPro" id="IPR024759">
    <property type="entry name" value="UvrB_YAD/RRR_dom"/>
</dbReference>
<dbReference type="Proteomes" id="UP000231994">
    <property type="component" value="Chromosome"/>
</dbReference>
<dbReference type="Pfam" id="PF02151">
    <property type="entry name" value="UVR"/>
    <property type="match status" value="1"/>
</dbReference>
<reference evidence="19 20" key="1">
    <citation type="submission" date="2017-11" db="EMBL/GenBank/DDBJ databases">
        <title>Whole genome sequencing of cultured pathogen.</title>
        <authorList>
            <person name="Hoffmann M."/>
            <person name="Sanchez M."/>
            <person name="Timme R."/>
            <person name="Nudel K."/>
            <person name="Bry L."/>
        </authorList>
    </citation>
    <scope>NUCLEOTIDE SEQUENCE [LARGE SCALE GENOMIC DNA]</scope>
    <source>
        <strain evidence="19 20">216</strain>
    </source>
</reference>
<comment type="subcellular location">
    <subcellularLocation>
        <location evidence="1 13 14">Cytoplasm</location>
    </subcellularLocation>
</comment>
<evidence type="ECO:0000256" key="7">
    <source>
        <dbReference type="ARBA" id="ARBA00022840"/>
    </source>
</evidence>
<dbReference type="FunFam" id="3.40.50.300:FF:000477">
    <property type="entry name" value="UvrABC system protein B"/>
    <property type="match status" value="1"/>
</dbReference>
<feature type="short sequence motif" description="Beta-hairpin" evidence="13">
    <location>
        <begin position="115"/>
        <end position="138"/>
    </location>
</feature>
<gene>
    <name evidence="13" type="primary">uvrB</name>
    <name evidence="19" type="ORF">A9D01_03380</name>
</gene>
<dbReference type="FunFam" id="3.40.50.300:FF:000257">
    <property type="entry name" value="UvrABC system protein B"/>
    <property type="match status" value="1"/>
</dbReference>
<dbReference type="PROSITE" id="PS51192">
    <property type="entry name" value="HELICASE_ATP_BIND_1"/>
    <property type="match status" value="1"/>
</dbReference>
<dbReference type="GO" id="GO:0006289">
    <property type="term" value="P:nucleotide-excision repair"/>
    <property type="evidence" value="ECO:0007669"/>
    <property type="project" value="UniProtKB-UniRule"/>
</dbReference>
<evidence type="ECO:0000256" key="4">
    <source>
        <dbReference type="ARBA" id="ARBA00022741"/>
    </source>
</evidence>
<keyword evidence="3 13" id="KW-0963">Cytoplasm</keyword>
<dbReference type="PANTHER" id="PTHR24029:SF0">
    <property type="entry name" value="UVRABC SYSTEM PROTEIN B"/>
    <property type="match status" value="1"/>
</dbReference>
<dbReference type="GO" id="GO:0005524">
    <property type="term" value="F:ATP binding"/>
    <property type="evidence" value="ECO:0007669"/>
    <property type="project" value="UniProtKB-UniRule"/>
</dbReference>
<dbReference type="SMART" id="SM00487">
    <property type="entry name" value="DEXDc"/>
    <property type="match status" value="1"/>
</dbReference>
<dbReference type="GO" id="GO:0009432">
    <property type="term" value="P:SOS response"/>
    <property type="evidence" value="ECO:0007669"/>
    <property type="project" value="UniProtKB-UniRule"/>
</dbReference>
<accession>A0ABC8CJJ7</accession>
<dbReference type="Gene3D" id="4.10.860.10">
    <property type="entry name" value="UVR domain"/>
    <property type="match status" value="1"/>
</dbReference>
<comment type="similarity">
    <text evidence="2 13 14">Belongs to the UvrB family.</text>
</comment>
<dbReference type="Pfam" id="PF00271">
    <property type="entry name" value="Helicase_C"/>
    <property type="match status" value="1"/>
</dbReference>
<dbReference type="InterPro" id="IPR014001">
    <property type="entry name" value="Helicase_ATP-bd"/>
</dbReference>
<feature type="domain" description="Helicase C-terminal" evidence="18">
    <location>
        <begin position="453"/>
        <end position="619"/>
    </location>
</feature>
<evidence type="ECO:0000256" key="6">
    <source>
        <dbReference type="ARBA" id="ARBA00022769"/>
    </source>
</evidence>
<dbReference type="NCBIfam" id="NF003673">
    <property type="entry name" value="PRK05298.1"/>
    <property type="match status" value="1"/>
</dbReference>
<evidence type="ECO:0000259" key="16">
    <source>
        <dbReference type="PROSITE" id="PS50151"/>
    </source>
</evidence>
<evidence type="ECO:0000256" key="10">
    <source>
        <dbReference type="ARBA" id="ARBA00023236"/>
    </source>
</evidence>
<evidence type="ECO:0000313" key="19">
    <source>
        <dbReference type="EMBL" id="ATZ07949.1"/>
    </source>
</evidence>
<evidence type="ECO:0000256" key="15">
    <source>
        <dbReference type="SAM" id="Coils"/>
    </source>
</evidence>
<evidence type="ECO:0000313" key="20">
    <source>
        <dbReference type="Proteomes" id="UP000231994"/>
    </source>
</evidence>
<evidence type="ECO:0000256" key="1">
    <source>
        <dbReference type="ARBA" id="ARBA00004496"/>
    </source>
</evidence>
<dbReference type="InterPro" id="IPR027417">
    <property type="entry name" value="P-loop_NTPase"/>
</dbReference>
<evidence type="ECO:0000259" key="18">
    <source>
        <dbReference type="PROSITE" id="PS51194"/>
    </source>
</evidence>
<dbReference type="AlphaFoldDB" id="A0ABC8CJJ7"/>
<protein>
    <recommendedName>
        <fullName evidence="12 13">UvrABC system protein B</fullName>
        <shortName evidence="13">Protein UvrB</shortName>
    </recommendedName>
    <alternativeName>
        <fullName evidence="13">Excinuclease ABC subunit B</fullName>
    </alternativeName>
</protein>
<dbReference type="CDD" id="cd18790">
    <property type="entry name" value="SF2_C_UvrB"/>
    <property type="match status" value="1"/>
</dbReference>
<feature type="binding site" evidence="13">
    <location>
        <begin position="62"/>
        <end position="69"/>
    </location>
    <ligand>
        <name>ATP</name>
        <dbReference type="ChEBI" id="CHEBI:30616"/>
    </ligand>
</feature>
<dbReference type="PANTHER" id="PTHR24029">
    <property type="entry name" value="UVRABC SYSTEM PROTEIN B"/>
    <property type="match status" value="1"/>
</dbReference>
<keyword evidence="6 13" id="KW-0228">DNA excision</keyword>
<evidence type="ECO:0000256" key="9">
    <source>
        <dbReference type="ARBA" id="ARBA00023204"/>
    </source>
</evidence>
<organism evidence="19 20">
    <name type="scientific">Corynebacterium striatum</name>
    <dbReference type="NCBI Taxonomy" id="43770"/>
    <lineage>
        <taxon>Bacteria</taxon>
        <taxon>Bacillati</taxon>
        <taxon>Actinomycetota</taxon>
        <taxon>Actinomycetes</taxon>
        <taxon>Mycobacteriales</taxon>
        <taxon>Corynebacteriaceae</taxon>
        <taxon>Corynebacterium</taxon>
    </lineage>
</organism>
<dbReference type="SUPFAM" id="SSF46600">
    <property type="entry name" value="C-terminal UvrC-binding domain of UvrB"/>
    <property type="match status" value="1"/>
</dbReference>
<proteinExistence type="inferred from homology"/>
<evidence type="ECO:0000256" key="5">
    <source>
        <dbReference type="ARBA" id="ARBA00022763"/>
    </source>
</evidence>
<dbReference type="InterPro" id="IPR036876">
    <property type="entry name" value="UVR_dom_sf"/>
</dbReference>
<dbReference type="InterPro" id="IPR001943">
    <property type="entry name" value="UVR_dom"/>
</dbReference>
<dbReference type="SMART" id="SM00490">
    <property type="entry name" value="HELICc"/>
    <property type="match status" value="1"/>
</dbReference>
<keyword evidence="10 13" id="KW-0742">SOS response</keyword>
<keyword evidence="7 13" id="KW-0067">ATP-binding</keyword>
<evidence type="ECO:0000256" key="8">
    <source>
        <dbReference type="ARBA" id="ARBA00022881"/>
    </source>
</evidence>
<dbReference type="EMBL" id="CP024932">
    <property type="protein sequence ID" value="ATZ07949.1"/>
    <property type="molecule type" value="Genomic_DNA"/>
</dbReference>
<keyword evidence="4 13" id="KW-0547">Nucleotide-binding</keyword>
<dbReference type="Pfam" id="PF04851">
    <property type="entry name" value="ResIII"/>
    <property type="match status" value="1"/>
</dbReference>
<sequence length="697" mass="78610">MAFAAEHPILPVSEHRPVGEVERRSAKFKVESEFQPSGDQPAAIAELDERLSRGERDVVLMGATGTGKSATAAWLIEKQQRPTLVMAPNKTLAAQLANELRQLLPHNAVEYFVSYYDYYQPEAYIAQTDTYIEKDSSINEDVERLRHAATSSLLSRRDVVVVSSVSCIYGLGTPQSYLDRSVIIEEGEEIDRDRFLRLLVDIQYERNDVGFTRGTFRVKGDTVDIIPAYEERAVRIEFFGDDVDELYYIHPLTGDVLERVDEVRIFPATHYVAGPERMAKAVEDIKAELAERLADLENRGKLLEAQRLRMRTEYDLEMIEQVGFCSGIENYSRHIDGRPAGSAPATLLDYFPEDFLTIIDESHVTVPQIGGMFEGDMSRKHNLVEFGFRLPSATDNRPLTFDEFEERVGQTVYMSATPGNFELTASQGEYVEQVIRPTGLIDPKVTVKPTKGQIDDLIDEIRQRTAKQERVLVTTLTKRMAEDLTDYLLEHGVKVRYLHSDIDTLQRVELLRQLRLGEYDVLVGINLLREGLDLPEVSLVAILDADKEGFLRSTTSLIQTIGRAARNVSGEVIMYADKITDSMQEAIEETERRREKQIAYNEEHGIDPQPLRKKIADILDQVYESDGEEAAASDPAALMDKPDVSTMAVDEVQKLIDDLTAQMGAAARELKFELAGRLRDEIADLKKELRGLKEAGI</sequence>
<dbReference type="GO" id="GO:0003677">
    <property type="term" value="F:DNA binding"/>
    <property type="evidence" value="ECO:0007669"/>
    <property type="project" value="UniProtKB-UniRule"/>
</dbReference>
<dbReference type="RefSeq" id="WP_100618676.1">
    <property type="nucleotide sequence ID" value="NZ_CP024932.1"/>
</dbReference>
<dbReference type="PROSITE" id="PS50151">
    <property type="entry name" value="UVR"/>
    <property type="match status" value="1"/>
</dbReference>
<dbReference type="Pfam" id="PF17757">
    <property type="entry name" value="UvrB_inter"/>
    <property type="match status" value="1"/>
</dbReference>
<comment type="function">
    <text evidence="13">The UvrABC repair system catalyzes the recognition and processing of DNA lesions. A damage recognition complex composed of 2 UvrA and 2 UvrB subunits scans DNA for abnormalities. Upon binding of the UvrA(2)B(2) complex to a putative damaged site, the DNA wraps around one UvrB monomer. DNA wrap is dependent on ATP binding by UvrB and probably causes local melting of the DNA helix, facilitating insertion of UvrB beta-hairpin between the DNA strands. Then UvrB probes one DNA strand for the presence of a lesion. If a lesion is found the UvrA subunits dissociate and the UvrB-DNA preincision complex is formed. This complex is subsequently bound by UvrC and the second UvrB is released. If no lesion is found, the DNA wraps around the other UvrB subunit that will check the other stand for damage.</text>
</comment>
<evidence type="ECO:0000256" key="13">
    <source>
        <dbReference type="HAMAP-Rule" id="MF_00204"/>
    </source>
</evidence>
<dbReference type="Gene3D" id="3.40.50.300">
    <property type="entry name" value="P-loop containing nucleotide triphosphate hydrolases"/>
    <property type="match status" value="3"/>
</dbReference>
<comment type="domain">
    <text evidence="13">The beta-hairpin motif is involved in DNA binding.</text>
</comment>
<feature type="domain" description="UVR" evidence="16">
    <location>
        <begin position="653"/>
        <end position="688"/>
    </location>
</feature>
<evidence type="ECO:0000256" key="14">
    <source>
        <dbReference type="RuleBase" id="RU003587"/>
    </source>
</evidence>
<feature type="coiled-coil region" evidence="15">
    <location>
        <begin position="649"/>
        <end position="695"/>
    </location>
</feature>
<keyword evidence="9 13" id="KW-0234">DNA repair</keyword>
<dbReference type="NCBIfam" id="TIGR00631">
    <property type="entry name" value="uvrb"/>
    <property type="match status" value="1"/>
</dbReference>
<dbReference type="SUPFAM" id="SSF52540">
    <property type="entry name" value="P-loop containing nucleoside triphosphate hydrolases"/>
    <property type="match status" value="2"/>
</dbReference>
<dbReference type="HAMAP" id="MF_00204">
    <property type="entry name" value="UvrB"/>
    <property type="match status" value="1"/>
</dbReference>
<feature type="coiled-coil region" evidence="15">
    <location>
        <begin position="279"/>
        <end position="313"/>
    </location>
</feature>
<dbReference type="GO" id="GO:0009381">
    <property type="term" value="F:excinuclease ABC activity"/>
    <property type="evidence" value="ECO:0007669"/>
    <property type="project" value="UniProtKB-UniRule"/>
</dbReference>
<evidence type="ECO:0000259" key="17">
    <source>
        <dbReference type="PROSITE" id="PS51192"/>
    </source>
</evidence>
<dbReference type="InterPro" id="IPR041471">
    <property type="entry name" value="UvrB_inter"/>
</dbReference>
<evidence type="ECO:0000256" key="12">
    <source>
        <dbReference type="ARBA" id="ARBA00029504"/>
    </source>
</evidence>
<evidence type="ECO:0000256" key="3">
    <source>
        <dbReference type="ARBA" id="ARBA00022490"/>
    </source>
</evidence>
<dbReference type="FunFam" id="4.10.860.10:FF:000009">
    <property type="entry name" value="UvrABC system protein B"/>
    <property type="match status" value="1"/>
</dbReference>
<feature type="domain" description="Helicase ATP-binding" evidence="17">
    <location>
        <begin position="49"/>
        <end position="184"/>
    </location>
</feature>